<proteinExistence type="predicted"/>
<reference evidence="2" key="1">
    <citation type="journal article" date="2019" name="Int. J. Syst. Evol. Microbiol.">
        <title>The Global Catalogue of Microorganisms (GCM) 10K type strain sequencing project: providing services to taxonomists for standard genome sequencing and annotation.</title>
        <authorList>
            <consortium name="The Broad Institute Genomics Platform"/>
            <consortium name="The Broad Institute Genome Sequencing Center for Infectious Disease"/>
            <person name="Wu L."/>
            <person name="Ma J."/>
        </authorList>
    </citation>
    <scope>NUCLEOTIDE SEQUENCE [LARGE SCALE GENOMIC DNA]</scope>
    <source>
        <strain evidence="2">JCM 16908</strain>
    </source>
</reference>
<sequence length="67" mass="7489">MERSNPAAEDGRTAQFVALGNHIRLVATPIPRAQDRGTAGRTWDALDLSYEVVAEREQWLTTKKLLP</sequence>
<organism evidence="1 2">
    <name type="scientific">Sphaerisporangium flaviroseum</name>
    <dbReference type="NCBI Taxonomy" id="509199"/>
    <lineage>
        <taxon>Bacteria</taxon>
        <taxon>Bacillati</taxon>
        <taxon>Actinomycetota</taxon>
        <taxon>Actinomycetes</taxon>
        <taxon>Streptosporangiales</taxon>
        <taxon>Streptosporangiaceae</taxon>
        <taxon>Sphaerisporangium</taxon>
    </lineage>
</organism>
<keyword evidence="2" id="KW-1185">Reference proteome</keyword>
<accession>A0ABP7JJA7</accession>
<name>A0ABP7JJA7_9ACTN</name>
<comment type="caution">
    <text evidence="1">The sequence shown here is derived from an EMBL/GenBank/DDBJ whole genome shotgun (WGS) entry which is preliminary data.</text>
</comment>
<dbReference type="EMBL" id="BAAAZR010000063">
    <property type="protein sequence ID" value="GAA3845022.1"/>
    <property type="molecule type" value="Genomic_DNA"/>
</dbReference>
<dbReference type="Proteomes" id="UP001500888">
    <property type="component" value="Unassembled WGS sequence"/>
</dbReference>
<gene>
    <name evidence="1" type="ORF">GCM10022226_80190</name>
</gene>
<protein>
    <submittedName>
        <fullName evidence="1">Uncharacterized protein</fullName>
    </submittedName>
</protein>
<evidence type="ECO:0000313" key="2">
    <source>
        <dbReference type="Proteomes" id="UP001500888"/>
    </source>
</evidence>
<evidence type="ECO:0000313" key="1">
    <source>
        <dbReference type="EMBL" id="GAA3845022.1"/>
    </source>
</evidence>